<evidence type="ECO:0000313" key="2">
    <source>
        <dbReference type="EMBL" id="TLQ03289.1"/>
    </source>
</evidence>
<dbReference type="SUPFAM" id="SSF55846">
    <property type="entry name" value="N-acetylmuramoyl-L-alanine amidase-like"/>
    <property type="match status" value="1"/>
</dbReference>
<dbReference type="Pfam" id="PF01510">
    <property type="entry name" value="Amidase_2"/>
    <property type="match status" value="1"/>
</dbReference>
<feature type="non-terminal residue" evidence="2">
    <location>
        <position position="1"/>
    </location>
</feature>
<organism evidence="2 3">
    <name type="scientific">Pediococcus stilesii</name>
    <dbReference type="NCBI Taxonomy" id="331679"/>
    <lineage>
        <taxon>Bacteria</taxon>
        <taxon>Bacillati</taxon>
        <taxon>Bacillota</taxon>
        <taxon>Bacilli</taxon>
        <taxon>Lactobacillales</taxon>
        <taxon>Lactobacillaceae</taxon>
        <taxon>Pediococcus</taxon>
    </lineage>
</organism>
<name>A0A5R9BRS6_9LACO</name>
<proteinExistence type="predicted"/>
<dbReference type="AlphaFoldDB" id="A0A5R9BRS6"/>
<reference evidence="2 3" key="1">
    <citation type="submission" date="2019-05" db="EMBL/GenBank/DDBJ databases">
        <title>The metagenome of a microbial culture collection derived from dairy environment covers the genomic content of the human microbiome.</title>
        <authorList>
            <person name="Roder T."/>
            <person name="Wuthrich D."/>
            <person name="Sattari Z."/>
            <person name="Von Ah U."/>
            <person name="Bar C."/>
            <person name="Ronchi F."/>
            <person name="Macpherson A.J."/>
            <person name="Ganal-Vonarburg S.C."/>
            <person name="Bruggmann R."/>
            <person name="Vergeres G."/>
        </authorList>
    </citation>
    <scope>NUCLEOTIDE SEQUENCE [LARGE SCALE GENOMIC DNA]</scope>
    <source>
        <strain evidence="2 3">FAM 18815</strain>
    </source>
</reference>
<feature type="domain" description="N-acetylmuramoyl-L-alanine amidase" evidence="1">
    <location>
        <begin position="8"/>
        <end position="50"/>
    </location>
</feature>
<sequence>STGAPSWKIAEGTYKNLAKLVKDICNRYGIPCDRQHVLGHREVTATACPGGIDVGRVVRMANGSDVSTPSKPRPAVKNVNAFYALHEKGGSWLPEVKNFHHSGDDGYAGVPNHQHDMLYAKVERGSLKYRVHTLEDGWLDWVKKGDKNDTVNGVAGIAGHTIDGVQFEYWPPKGETMQQAYYRSQTTLRSGWLDSVKDTHGYAGIYGEPMDRLQLNIDNYDAY</sequence>
<dbReference type="RefSeq" id="WP_138474963.1">
    <property type="nucleotide sequence ID" value="NZ_VBTH01000030.1"/>
</dbReference>
<dbReference type="Proteomes" id="UP000305541">
    <property type="component" value="Unassembled WGS sequence"/>
</dbReference>
<dbReference type="InterPro" id="IPR036505">
    <property type="entry name" value="Amidase/PGRP_sf"/>
</dbReference>
<protein>
    <submittedName>
        <fullName evidence="2">N-acetylmuramoyl-L-alanine amidase</fullName>
    </submittedName>
</protein>
<evidence type="ECO:0000259" key="1">
    <source>
        <dbReference type="Pfam" id="PF01510"/>
    </source>
</evidence>
<dbReference type="GO" id="GO:0008745">
    <property type="term" value="F:N-acetylmuramoyl-L-alanine amidase activity"/>
    <property type="evidence" value="ECO:0007669"/>
    <property type="project" value="InterPro"/>
</dbReference>
<dbReference type="InterPro" id="IPR002502">
    <property type="entry name" value="Amidase_domain"/>
</dbReference>
<evidence type="ECO:0000313" key="3">
    <source>
        <dbReference type="Proteomes" id="UP000305541"/>
    </source>
</evidence>
<dbReference type="GO" id="GO:0009253">
    <property type="term" value="P:peptidoglycan catabolic process"/>
    <property type="evidence" value="ECO:0007669"/>
    <property type="project" value="InterPro"/>
</dbReference>
<comment type="caution">
    <text evidence="2">The sequence shown here is derived from an EMBL/GenBank/DDBJ whole genome shotgun (WGS) entry which is preliminary data.</text>
</comment>
<dbReference type="Gene3D" id="3.40.80.10">
    <property type="entry name" value="Peptidoglycan recognition protein-like"/>
    <property type="match status" value="1"/>
</dbReference>
<gene>
    <name evidence="2" type="ORF">FEZ51_10085</name>
</gene>
<dbReference type="OrthoDB" id="2327954at2"/>
<accession>A0A5R9BRS6</accession>
<dbReference type="EMBL" id="VBTH01000030">
    <property type="protein sequence ID" value="TLQ03289.1"/>
    <property type="molecule type" value="Genomic_DNA"/>
</dbReference>